<accession>A0A2N1IME0</accession>
<proteinExistence type="predicted"/>
<dbReference type="Proteomes" id="UP000233399">
    <property type="component" value="Unassembled WGS sequence"/>
</dbReference>
<dbReference type="Pfam" id="PF10618">
    <property type="entry name" value="Tail_tube"/>
    <property type="match status" value="1"/>
</dbReference>
<name>A0A2N1IME0_9PSED</name>
<evidence type="ECO:0000313" key="1">
    <source>
        <dbReference type="EMBL" id="PKI19410.1"/>
    </source>
</evidence>
<gene>
    <name evidence="1" type="ORF">CXB65_23270</name>
</gene>
<protein>
    <submittedName>
        <fullName evidence="1">Phage tail protein</fullName>
    </submittedName>
</protein>
<sequence>MGQKVAGTCYIKVDGDQLVITGGVECPLSDVKRETIVRGHFKEEDLIPYVVVDAVKTANFPRAKLAAGIAMTVTAELADGSVYVLSGAYLVDETKVTGDDAKVSLKFEGIQGDWQ</sequence>
<organism evidence="1 2">
    <name type="scientific">Pseudomonas monteilii</name>
    <dbReference type="NCBI Taxonomy" id="76759"/>
    <lineage>
        <taxon>Bacteria</taxon>
        <taxon>Pseudomonadati</taxon>
        <taxon>Pseudomonadota</taxon>
        <taxon>Gammaproteobacteria</taxon>
        <taxon>Pseudomonadales</taxon>
        <taxon>Pseudomonadaceae</taxon>
        <taxon>Pseudomonas</taxon>
    </lineage>
</organism>
<evidence type="ECO:0000313" key="2">
    <source>
        <dbReference type="Proteomes" id="UP000233399"/>
    </source>
</evidence>
<dbReference type="EMBL" id="PJCG01000061">
    <property type="protein sequence ID" value="PKI19410.1"/>
    <property type="molecule type" value="Genomic_DNA"/>
</dbReference>
<dbReference type="AlphaFoldDB" id="A0A2N1IME0"/>
<comment type="caution">
    <text evidence="1">The sequence shown here is derived from an EMBL/GenBank/DDBJ whole genome shotgun (WGS) entry which is preliminary data.</text>
</comment>
<dbReference type="InterPro" id="IPR019596">
    <property type="entry name" value="Phage_Mu_GpM_tail_tub"/>
</dbReference>
<dbReference type="RefSeq" id="WP_101196689.1">
    <property type="nucleotide sequence ID" value="NZ_PJCG01000061.1"/>
</dbReference>
<reference evidence="1 2" key="1">
    <citation type="submission" date="2017-12" db="EMBL/GenBank/DDBJ databases">
        <title>Isolation and characterization of an aerobic denitrifying Pseudomonas monteilii CY06 from aquaculture ponds.</title>
        <authorList>
            <person name="Ma Q."/>
            <person name="Cai Y."/>
            <person name="He Z."/>
        </authorList>
    </citation>
    <scope>NUCLEOTIDE SEQUENCE [LARGE SCALE GENOMIC DNA]</scope>
    <source>
        <strain evidence="1 2">CY06</strain>
    </source>
</reference>